<dbReference type="AlphaFoldDB" id="A0A9W3KJ06"/>
<dbReference type="Proteomes" id="UP000018566">
    <property type="component" value="Plasmid pBMB0231"/>
</dbReference>
<dbReference type="RefSeq" id="WP_023523734.1">
    <property type="nucleotide sequence ID" value="NC_022876.1"/>
</dbReference>
<dbReference type="KEGG" id="bthu:YBT1518_34036"/>
<name>A0A9W3KJ06_BACTU</name>
<evidence type="ECO:0000313" key="1">
    <source>
        <dbReference type="EMBL" id="AHA75488.1"/>
    </source>
</evidence>
<keyword evidence="1" id="KW-0614">Plasmid</keyword>
<organism evidence="1 2">
    <name type="scientific">Bacillus thuringiensis YBT-1518</name>
    <dbReference type="NCBI Taxonomy" id="529122"/>
    <lineage>
        <taxon>Bacteria</taxon>
        <taxon>Bacillati</taxon>
        <taxon>Bacillota</taxon>
        <taxon>Bacilli</taxon>
        <taxon>Bacillales</taxon>
        <taxon>Bacillaceae</taxon>
        <taxon>Bacillus</taxon>
        <taxon>Bacillus cereus group</taxon>
    </lineage>
</organism>
<gene>
    <name evidence="1" type="ORF">YBT1518_34036</name>
</gene>
<reference evidence="1 2" key="1">
    <citation type="submission" date="2013-05" db="EMBL/GenBank/DDBJ databases">
        <title>Complete genome sequence of Bacillus thuringiensis YBT-1518, a typical strain with high toxicity to nematode.</title>
        <authorList>
            <person name="Wang P."/>
            <person name="Zhang C."/>
            <person name="Guo M."/>
            <person name="Guo S."/>
            <person name="Zhu Y."/>
            <person name="Zheng J."/>
            <person name="Zhu L."/>
            <person name="Ruan L."/>
            <person name="Peng D."/>
            <person name="Sun M."/>
        </authorList>
    </citation>
    <scope>NUCLEOTIDE SEQUENCE [LARGE SCALE GENOMIC DNA]</scope>
    <source>
        <strain evidence="1 2">YBT-1518</strain>
        <plasmid evidence="1 2">pBMB0231</plasmid>
    </source>
</reference>
<geneLocation type="plasmid" evidence="1 2">
    <name>pBMB0231</name>
</geneLocation>
<accession>A0A9W3KJ06</accession>
<protein>
    <submittedName>
        <fullName evidence="1">Uncharacterized protein</fullName>
    </submittedName>
</protein>
<dbReference type="EMBL" id="CP005938">
    <property type="protein sequence ID" value="AHA75488.1"/>
    <property type="molecule type" value="Genomic_DNA"/>
</dbReference>
<evidence type="ECO:0000313" key="2">
    <source>
        <dbReference type="Proteomes" id="UP000018566"/>
    </source>
</evidence>
<sequence length="116" mass="13242">MTKDFITAFFTYDNTLQRYQNIKQYTTEQGYKSTFPSGMEPPSKGADIRSSINELEIFNKQKSKNEITTISTFEVTTTYNEVSSVRKMVIKTDLVKVENSWEVDDVTILSSQSAVS</sequence>
<proteinExistence type="predicted"/>